<dbReference type="KEGG" id="pic:PICST_34924"/>
<dbReference type="GO" id="GO:0005634">
    <property type="term" value="C:nucleus"/>
    <property type="evidence" value="ECO:0007669"/>
    <property type="project" value="UniProtKB-SubCell"/>
</dbReference>
<dbReference type="InParanoid" id="A3LNK4"/>
<feature type="compositionally biased region" description="Polar residues" evidence="4">
    <location>
        <begin position="112"/>
        <end position="130"/>
    </location>
</feature>
<evidence type="ECO:0000256" key="2">
    <source>
        <dbReference type="ARBA" id="ARBA00022763"/>
    </source>
</evidence>
<dbReference type="Pfam" id="PF09798">
    <property type="entry name" value="LCD1"/>
    <property type="match status" value="1"/>
</dbReference>
<dbReference type="GeneID" id="4836903"/>
<dbReference type="HOGENOM" id="CLU_402302_0_0_1"/>
<name>A3LNK4_PICST</name>
<keyword evidence="3" id="KW-0539">Nucleus</keyword>
<dbReference type="STRING" id="322104.A3LNK4"/>
<evidence type="ECO:0000256" key="4">
    <source>
        <dbReference type="SAM" id="MobiDB-lite"/>
    </source>
</evidence>
<dbReference type="AlphaFoldDB" id="A3LNK4"/>
<dbReference type="Proteomes" id="UP000002258">
    <property type="component" value="Chromosome 2"/>
</dbReference>
<gene>
    <name evidence="5" type="ORF">PICST_34924</name>
</gene>
<protein>
    <recommendedName>
        <fullName evidence="7">DNA damage checkpoint protein LCD1</fullName>
    </recommendedName>
</protein>
<dbReference type="RefSeq" id="XP_001382376.2">
    <property type="nucleotide sequence ID" value="XM_001382339.1"/>
</dbReference>
<evidence type="ECO:0008006" key="7">
    <source>
        <dbReference type="Google" id="ProtNLM"/>
    </source>
</evidence>
<dbReference type="eggNOG" id="ENOG502QQI0">
    <property type="taxonomic scope" value="Eukaryota"/>
</dbReference>
<keyword evidence="2" id="KW-0227">DNA damage</keyword>
<reference evidence="5 6" key="1">
    <citation type="journal article" date="2007" name="Nat. Biotechnol.">
        <title>Genome sequence of the lignocellulose-bioconverting and xylose-fermenting yeast Pichia stipitis.</title>
        <authorList>
            <person name="Jeffries T.W."/>
            <person name="Grigoriev I.V."/>
            <person name="Grimwood J."/>
            <person name="Laplaza J.M."/>
            <person name="Aerts A."/>
            <person name="Salamov A."/>
            <person name="Schmutz J."/>
            <person name="Lindquist E."/>
            <person name="Dehal P."/>
            <person name="Shapiro H."/>
            <person name="Jin Y.S."/>
            <person name="Passoth V."/>
            <person name="Richardson P.M."/>
        </authorList>
    </citation>
    <scope>NUCLEOTIDE SEQUENCE [LARGE SCALE GENOMIC DNA]</scope>
    <source>
        <strain evidence="6">ATCC 58785 / CBS 6054 / NBRC 10063 / NRRL Y-11545</strain>
    </source>
</reference>
<dbReference type="InterPro" id="IPR018622">
    <property type="entry name" value="DNA_damage_chkpnt_Lcd1"/>
</dbReference>
<feature type="region of interest" description="Disordered" evidence="4">
    <location>
        <begin position="92"/>
        <end position="130"/>
    </location>
</feature>
<dbReference type="GO" id="GO:0000077">
    <property type="term" value="P:DNA damage checkpoint signaling"/>
    <property type="evidence" value="ECO:0007669"/>
    <property type="project" value="InterPro"/>
</dbReference>
<organism evidence="5 6">
    <name type="scientific">Scheffersomyces stipitis (strain ATCC 58785 / CBS 6054 / NBRC 10063 / NRRL Y-11545)</name>
    <name type="common">Yeast</name>
    <name type="synonym">Pichia stipitis</name>
    <dbReference type="NCBI Taxonomy" id="322104"/>
    <lineage>
        <taxon>Eukaryota</taxon>
        <taxon>Fungi</taxon>
        <taxon>Dikarya</taxon>
        <taxon>Ascomycota</taxon>
        <taxon>Saccharomycotina</taxon>
        <taxon>Pichiomycetes</taxon>
        <taxon>Debaryomycetaceae</taxon>
        <taxon>Scheffersomyces</taxon>
    </lineage>
</organism>
<accession>A3LNK4</accession>
<dbReference type="OrthoDB" id="4078000at2759"/>
<evidence type="ECO:0000256" key="3">
    <source>
        <dbReference type="ARBA" id="ARBA00023242"/>
    </source>
</evidence>
<keyword evidence="6" id="KW-1185">Reference proteome</keyword>
<evidence type="ECO:0000313" key="6">
    <source>
        <dbReference type="Proteomes" id="UP000002258"/>
    </source>
</evidence>
<dbReference type="FunCoup" id="A3LNK4">
    <property type="interactions" value="166"/>
</dbReference>
<dbReference type="EMBL" id="CP000496">
    <property type="protein sequence ID" value="ABN64347.2"/>
    <property type="molecule type" value="Genomic_DNA"/>
</dbReference>
<sequence length="684" mass="78638">MSSSDFDDDEDDLLLQAVLHGSTDARLYRAEGEVAILRAQLEQLQKQNQKEIHQLRDQKDQLYRQNEDQVNVLKHAVQKLEDEKKFLNNELKTTTHNKRRKLTPPVIERQPPSHSTPLSPSQLSMEGSASSVELPHKHLAQQIFQQQQTSALYTDHIWNHCIVGSNRTSLSYLGKISIHFDVVVGDLSLVKREPLSRSIVDYMMLKKSLRLDELVEDFCLSIAEVVDILLEKKAILAIPFLLSLVHCSIAFRPAAITPNLIVKLLQRFSRISNNLSFLLSSNLNEEDYVNYHDVPNQVMILEKFIFICCLDIIEKLTSVSSLHGSNFIKSVWKDDVLSIELLNRCLPENTERFKNSAQINVVYNIVEMLISSTTDDTFAFSDVANAKVSDSSIFNSLLKIFLIELPIKDDFMFYGLNRVIGNNIDFRKIDATIPQTADILNNFNILIPQPIPFNLIKENQSNESIRFELLSNHEFHLLNLRIKVADLLESYIVAKQSVEFLMSREHVKSIMRIINFEQMYIMRSPRSKYIHLRIQIVSKLVKILNYLIQNAVEYGAFIYPETMYELYVALSRIAFSSDSLSDHAHKLLIQVRNKGLKEPIFNAWCENKARELNHLTSEDLQGKFLADIESDFANGLEVAYEADTVEIAREILNTFVTHDDADNLYFTMNYEPDDGINYDEMEIA</sequence>
<comment type="subcellular location">
    <subcellularLocation>
        <location evidence="1">Nucleus</location>
    </subcellularLocation>
</comment>
<dbReference type="OMA" id="IFQYELI"/>
<evidence type="ECO:0000313" key="5">
    <source>
        <dbReference type="EMBL" id="ABN64347.2"/>
    </source>
</evidence>
<proteinExistence type="predicted"/>
<dbReference type="Gene3D" id="1.20.5.1700">
    <property type="match status" value="1"/>
</dbReference>
<evidence type="ECO:0000256" key="1">
    <source>
        <dbReference type="ARBA" id="ARBA00004123"/>
    </source>
</evidence>